<dbReference type="EMBL" id="KB456261">
    <property type="protein sequence ID" value="EMF16132.1"/>
    <property type="molecule type" value="Genomic_DNA"/>
</dbReference>
<dbReference type="GO" id="GO:0030246">
    <property type="term" value="F:carbohydrate binding"/>
    <property type="evidence" value="ECO:0007669"/>
    <property type="project" value="UniProtKB-KW"/>
</dbReference>
<keyword evidence="3" id="KW-1185">Reference proteome</keyword>
<organism evidence="2 3">
    <name type="scientific">Sphaerulina musiva (strain SO2202)</name>
    <name type="common">Poplar stem canker fungus</name>
    <name type="synonym">Septoria musiva</name>
    <dbReference type="NCBI Taxonomy" id="692275"/>
    <lineage>
        <taxon>Eukaryota</taxon>
        <taxon>Fungi</taxon>
        <taxon>Dikarya</taxon>
        <taxon>Ascomycota</taxon>
        <taxon>Pezizomycotina</taxon>
        <taxon>Dothideomycetes</taxon>
        <taxon>Dothideomycetidae</taxon>
        <taxon>Mycosphaerellales</taxon>
        <taxon>Mycosphaerellaceae</taxon>
        <taxon>Sphaerulina</taxon>
    </lineage>
</organism>
<feature type="chain" id="PRO_5004031400" evidence="1">
    <location>
        <begin position="22"/>
        <end position="305"/>
    </location>
</feature>
<protein>
    <submittedName>
        <fullName evidence="2">Concanavalin A-like lectin/glucanase</fullName>
    </submittedName>
</protein>
<dbReference type="AlphaFoldDB" id="M3B8F3"/>
<dbReference type="GeneID" id="27898275"/>
<dbReference type="PANTHER" id="PTHR37536:SF1">
    <property type="entry name" value="ASPERGILLOPEPSIN, PUTAITVE (AFU_ORTHOLOGUE AFUA_7G01200)"/>
    <property type="match status" value="1"/>
</dbReference>
<dbReference type="STRING" id="692275.M3B8F3"/>
<dbReference type="Gene3D" id="2.60.120.700">
    <property type="entry name" value="Peptidase G1"/>
    <property type="match status" value="1"/>
</dbReference>
<sequence length="305" mass="33486">MQLPLLSTSWLLLLLSSLTTAATATPAATPAAPATTASPSPSPRFYSNTWAGAAQVRQNNTSPFSSIEGTLILPRLSLPSNPQNTVDQYSFSYWIGLDGYQSPGGSGLWQAGVVGHIFPHNNTRKYVGFWEWIPDPYEFVPVNDFPVLEGEHVYVRLNVSSNGMLATVYMENRNSSKVITHTRSAPTKWRGPSYSIPGTSAEWIAESGTYENYTKQVLPDFGTVEFYDAKAFRRDGTVVRAGDARTNGLQMFENFWVDSEMLYSNAQVVEGETGVRVEYIEEKCEECAVQCLAAGTCLNTTTSTG</sequence>
<dbReference type="InterPro" id="IPR000250">
    <property type="entry name" value="Peptidase_G1"/>
</dbReference>
<dbReference type="PANTHER" id="PTHR37536">
    <property type="entry name" value="PUTATIVE (AFU_ORTHOLOGUE AFUA_3G02970)-RELATED"/>
    <property type="match status" value="1"/>
</dbReference>
<evidence type="ECO:0000256" key="1">
    <source>
        <dbReference type="SAM" id="SignalP"/>
    </source>
</evidence>
<gene>
    <name evidence="2" type="ORF">SEPMUDRAFT_115180</name>
</gene>
<proteinExistence type="predicted"/>
<reference evidence="2 3" key="1">
    <citation type="journal article" date="2012" name="PLoS Pathog.">
        <title>Diverse lifestyles and strategies of plant pathogenesis encoded in the genomes of eighteen Dothideomycetes fungi.</title>
        <authorList>
            <person name="Ohm R.A."/>
            <person name="Feau N."/>
            <person name="Henrissat B."/>
            <person name="Schoch C.L."/>
            <person name="Horwitz B.A."/>
            <person name="Barry K.W."/>
            <person name="Condon B.J."/>
            <person name="Copeland A.C."/>
            <person name="Dhillon B."/>
            <person name="Glaser F."/>
            <person name="Hesse C.N."/>
            <person name="Kosti I."/>
            <person name="LaButti K."/>
            <person name="Lindquist E.A."/>
            <person name="Lucas S."/>
            <person name="Salamov A.A."/>
            <person name="Bradshaw R.E."/>
            <person name="Ciuffetti L."/>
            <person name="Hamelin R.C."/>
            <person name="Kema G.H.J."/>
            <person name="Lawrence C."/>
            <person name="Scott J.A."/>
            <person name="Spatafora J.W."/>
            <person name="Turgeon B.G."/>
            <person name="de Wit P.J.G.M."/>
            <person name="Zhong S."/>
            <person name="Goodwin S.B."/>
            <person name="Grigoriev I.V."/>
        </authorList>
    </citation>
    <scope>NUCLEOTIDE SEQUENCE [LARGE SCALE GENOMIC DNA]</scope>
    <source>
        <strain evidence="2 3">SO2202</strain>
    </source>
</reference>
<dbReference type="Proteomes" id="UP000016931">
    <property type="component" value="Unassembled WGS sequence"/>
</dbReference>
<dbReference type="eggNOG" id="ENOG502RJF6">
    <property type="taxonomic scope" value="Eukaryota"/>
</dbReference>
<name>M3B8F3_SPHMS</name>
<feature type="signal peptide" evidence="1">
    <location>
        <begin position="1"/>
        <end position="21"/>
    </location>
</feature>
<keyword evidence="2" id="KW-0430">Lectin</keyword>
<dbReference type="OrthoDB" id="2862635at2759"/>
<dbReference type="HOGENOM" id="CLU_912665_0_0_1"/>
<keyword evidence="1" id="KW-0732">Signal</keyword>
<evidence type="ECO:0000313" key="2">
    <source>
        <dbReference type="EMBL" id="EMF16132.1"/>
    </source>
</evidence>
<dbReference type="SUPFAM" id="SSF49899">
    <property type="entry name" value="Concanavalin A-like lectins/glucanases"/>
    <property type="match status" value="1"/>
</dbReference>
<dbReference type="CDD" id="cd13426">
    <property type="entry name" value="Peptidase_G1"/>
    <property type="match status" value="1"/>
</dbReference>
<evidence type="ECO:0000313" key="3">
    <source>
        <dbReference type="Proteomes" id="UP000016931"/>
    </source>
</evidence>
<dbReference type="Pfam" id="PF01828">
    <property type="entry name" value="Peptidase_A4"/>
    <property type="match status" value="1"/>
</dbReference>
<dbReference type="RefSeq" id="XP_016764253.1">
    <property type="nucleotide sequence ID" value="XM_016901138.1"/>
</dbReference>
<accession>M3B8F3</accession>
<dbReference type="InterPro" id="IPR013320">
    <property type="entry name" value="ConA-like_dom_sf"/>
</dbReference>
<dbReference type="InterPro" id="IPR038656">
    <property type="entry name" value="Peptidase_G1_sf"/>
</dbReference>
<dbReference type="OMA" id="LSCQNAI"/>
<dbReference type="GO" id="GO:0070007">
    <property type="term" value="F:glutamic-type endopeptidase activity"/>
    <property type="evidence" value="ECO:0007669"/>
    <property type="project" value="InterPro"/>
</dbReference>
<dbReference type="GO" id="GO:0006508">
    <property type="term" value="P:proteolysis"/>
    <property type="evidence" value="ECO:0007669"/>
    <property type="project" value="InterPro"/>
</dbReference>